<comment type="similarity">
    <text evidence="1">Belongs to the esterase D family.</text>
</comment>
<dbReference type="InterPro" id="IPR029058">
    <property type="entry name" value="AB_hydrolase_fold"/>
</dbReference>
<evidence type="ECO:0000256" key="1">
    <source>
        <dbReference type="ARBA" id="ARBA00005622"/>
    </source>
</evidence>
<name>A0A5B8VXZ7_9SPHI</name>
<dbReference type="EMBL" id="CP042437">
    <property type="protein sequence ID" value="QEC76467.1"/>
    <property type="molecule type" value="Genomic_DNA"/>
</dbReference>
<sequence>MQMVQLNSLILFCKPVAMKALKFISITLLLCCILCGYGFAQQARLVTIPNSNHLQMHSKLAGNNYDIYIHYPAGYDTAKRKFPVLYVVDGDNDFSPSLEYLGLLMAEYHIPEPILVAIGDGGLIGTPGNKRNRDFTPTKNPATPESGGAPAFLAFIEKELIPTIDVDLKTDTANRTLYGYSMGGLFATYTLFMQPSLFKNILIGSPALGYDNGSVFDIEKSYFAKHKSLPVNVFIEVGGLETPGQVVPNKQLVALLDERNYQKLVFKHIIIDNVTHLSGKPVTMLKALQWAYTGK</sequence>
<evidence type="ECO:0000256" key="2">
    <source>
        <dbReference type="ARBA" id="ARBA00022801"/>
    </source>
</evidence>
<dbReference type="InterPro" id="IPR052558">
    <property type="entry name" value="Siderophore_Hydrolase_D"/>
</dbReference>
<dbReference type="Proteomes" id="UP000321362">
    <property type="component" value="Chromosome"/>
</dbReference>
<dbReference type="PANTHER" id="PTHR40841:SF2">
    <property type="entry name" value="SIDEROPHORE-DEGRADING ESTERASE (EUROFUNG)"/>
    <property type="match status" value="1"/>
</dbReference>
<dbReference type="Pfam" id="PF00756">
    <property type="entry name" value="Esterase"/>
    <property type="match status" value="1"/>
</dbReference>
<keyword evidence="2 3" id="KW-0378">Hydrolase</keyword>
<dbReference type="AlphaFoldDB" id="A0A5B8VXZ7"/>
<dbReference type="KEGG" id="mgk:FSB76_11105"/>
<accession>A0A5B8VXZ7</accession>
<organism evidence="3 4">
    <name type="scientific">Mucilaginibacter ginsenosidivorax</name>
    <dbReference type="NCBI Taxonomy" id="862126"/>
    <lineage>
        <taxon>Bacteria</taxon>
        <taxon>Pseudomonadati</taxon>
        <taxon>Bacteroidota</taxon>
        <taxon>Sphingobacteriia</taxon>
        <taxon>Sphingobacteriales</taxon>
        <taxon>Sphingobacteriaceae</taxon>
        <taxon>Mucilaginibacter</taxon>
    </lineage>
</organism>
<proteinExistence type="inferred from homology"/>
<protein>
    <submittedName>
        <fullName evidence="3">Alpha/beta hydrolase</fullName>
    </submittedName>
</protein>
<keyword evidence="4" id="KW-1185">Reference proteome</keyword>
<dbReference type="InterPro" id="IPR000801">
    <property type="entry name" value="Esterase-like"/>
</dbReference>
<dbReference type="PANTHER" id="PTHR40841">
    <property type="entry name" value="SIDEROPHORE TRIACETYLFUSARININE C ESTERASE"/>
    <property type="match status" value="1"/>
</dbReference>
<evidence type="ECO:0000313" key="4">
    <source>
        <dbReference type="Proteomes" id="UP000321362"/>
    </source>
</evidence>
<evidence type="ECO:0000313" key="3">
    <source>
        <dbReference type="EMBL" id="QEC76467.1"/>
    </source>
</evidence>
<dbReference type="SUPFAM" id="SSF53474">
    <property type="entry name" value="alpha/beta-Hydrolases"/>
    <property type="match status" value="1"/>
</dbReference>
<reference evidence="3 4" key="1">
    <citation type="journal article" date="2013" name="J. Microbiol.">
        <title>Mucilaginibacter ginsenosidivorax sp. nov., with ginsenoside converting activity isolated from sediment.</title>
        <authorList>
            <person name="Kim J.K."/>
            <person name="Choi T.E."/>
            <person name="Liu Q.M."/>
            <person name="Park H.Y."/>
            <person name="Yi T.H."/>
            <person name="Yoon M.H."/>
            <person name="Kim S.C."/>
            <person name="Im W.T."/>
        </authorList>
    </citation>
    <scope>NUCLEOTIDE SEQUENCE [LARGE SCALE GENOMIC DNA]</scope>
    <source>
        <strain evidence="3 4">KHI28</strain>
    </source>
</reference>
<dbReference type="GO" id="GO:0016788">
    <property type="term" value="F:hydrolase activity, acting on ester bonds"/>
    <property type="evidence" value="ECO:0007669"/>
    <property type="project" value="TreeGrafter"/>
</dbReference>
<gene>
    <name evidence="3" type="ORF">FSB76_11105</name>
</gene>
<dbReference type="Gene3D" id="3.40.50.1820">
    <property type="entry name" value="alpha/beta hydrolase"/>
    <property type="match status" value="1"/>
</dbReference>